<name>Q1ZSW5_PHOAS</name>
<dbReference type="AlphaFoldDB" id="Q1ZSW5"/>
<protein>
    <submittedName>
        <fullName evidence="1">Uncharacterized protein</fullName>
    </submittedName>
</protein>
<proteinExistence type="predicted"/>
<evidence type="ECO:0000313" key="1">
    <source>
        <dbReference type="EMBL" id="EAS64862.1"/>
    </source>
</evidence>
<sequence length="81" mass="9375">MIDSKTGKRIIVLIDKDSGPYIRVSTWNDADALEDLLSDKYDVLYEMKTPEEFREDGGKEYYFGNVADPEKLQKILDEIIL</sequence>
<dbReference type="Proteomes" id="UP000001603">
    <property type="component" value="Unassembled WGS sequence"/>
</dbReference>
<organism evidence="1 2">
    <name type="scientific">Photobacterium angustum (strain S14 / CCUG 15956)</name>
    <name type="common">Vibrio sp. (strain S14 / CCUG 15956)</name>
    <dbReference type="NCBI Taxonomy" id="314292"/>
    <lineage>
        <taxon>Bacteria</taxon>
        <taxon>Pseudomonadati</taxon>
        <taxon>Pseudomonadota</taxon>
        <taxon>Gammaproteobacteria</taxon>
        <taxon>Vibrionales</taxon>
        <taxon>Vibrionaceae</taxon>
        <taxon>Photobacterium</taxon>
    </lineage>
</organism>
<dbReference type="EMBL" id="AAOJ01000002">
    <property type="protein sequence ID" value="EAS64862.1"/>
    <property type="molecule type" value="Genomic_DNA"/>
</dbReference>
<comment type="caution">
    <text evidence="1">The sequence shown here is derived from an EMBL/GenBank/DDBJ whole genome shotgun (WGS) entry which is preliminary data.</text>
</comment>
<evidence type="ECO:0000313" key="2">
    <source>
        <dbReference type="Proteomes" id="UP000001603"/>
    </source>
</evidence>
<accession>Q1ZSW5</accession>
<dbReference type="HOGENOM" id="CLU_2571237_0_0_6"/>
<dbReference type="OrthoDB" id="7029025at2"/>
<reference evidence="1 2" key="1">
    <citation type="journal article" date="2009" name="Proc. Natl. Acad. Sci. U.S.A.">
        <title>The genomic basis of trophic strategy in marine bacteria.</title>
        <authorList>
            <person name="Lauro F.M."/>
            <person name="McDougald D."/>
            <person name="Thomas T."/>
            <person name="Williams T.J."/>
            <person name="Egan S."/>
            <person name="Rice S."/>
            <person name="DeMaere M.Z."/>
            <person name="Ting L."/>
            <person name="Ertan H."/>
            <person name="Johnson J."/>
            <person name="Ferriera S."/>
            <person name="Lapidus A."/>
            <person name="Anderson I."/>
            <person name="Kyrpides N."/>
            <person name="Munk A.C."/>
            <person name="Detter C."/>
            <person name="Han C.S."/>
            <person name="Brown M.V."/>
            <person name="Robb F.T."/>
            <person name="Kjelleberg S."/>
            <person name="Cavicchioli R."/>
        </authorList>
    </citation>
    <scope>NUCLEOTIDE SEQUENCE [LARGE SCALE GENOMIC DNA]</scope>
    <source>
        <strain evidence="1 2">S14</strain>
    </source>
</reference>
<dbReference type="RefSeq" id="WP_005368291.1">
    <property type="nucleotide sequence ID" value="NZ_CH902600.1"/>
</dbReference>
<gene>
    <name evidence="1" type="ORF">VAS14_04063</name>
</gene>